<evidence type="ECO:0000256" key="1">
    <source>
        <dbReference type="SAM" id="MobiDB-lite"/>
    </source>
</evidence>
<reference evidence="3 4" key="1">
    <citation type="submission" date="2018-06" db="EMBL/GenBank/DDBJ databases">
        <title>Whole genome sequencing of a novel hydrocarbon degrading bacterial strain, PW21 isolated from oil contaminated produced water sample.</title>
        <authorList>
            <person name="Nagkirti P."/>
            <person name="Shaikh A."/>
            <person name="Gowdaman V."/>
            <person name="Engineer A.E."/>
            <person name="Dagar S."/>
            <person name="Dhakephalkar P.K."/>
        </authorList>
    </citation>
    <scope>NUCLEOTIDE SEQUENCE [LARGE SCALE GENOMIC DNA]</scope>
    <source>
        <strain evidence="3 4">PW21</strain>
    </source>
</reference>
<dbReference type="RefSeq" id="WP_111251721.1">
    <property type="nucleotide sequence ID" value="NZ_QKWH01000012.1"/>
</dbReference>
<feature type="region of interest" description="Disordered" evidence="1">
    <location>
        <begin position="194"/>
        <end position="213"/>
    </location>
</feature>
<sequence length="250" mass="25445">MPSLPLRALARSAGLVLAGAVGAAAAVLRTRPLHPDGVVLDGVLVVDGPHGGAAEDGAAVAGDGAAAARGAAVVAALPAGRTPVVVRLSLGAGMPRTWPDVAGIAIRWHAGGLSQDLLLGSARPGPLGRFVPTPRRRVLGWFSTVMPLRTEAGPVLLGLHPAAVQPPGHVALDLVQAAPRGPWQRVGALELLGPAGTAPHDEEHLRFDPTANAPRGLGTYRWEDALRAPSYAAARRWSGAAGTAGPSDRR</sequence>
<name>A0A2W5XRA2_9MICO</name>
<gene>
    <name evidence="3" type="ORF">DNL40_13200</name>
</gene>
<dbReference type="AlphaFoldDB" id="A0A2W5XRA2"/>
<protein>
    <recommendedName>
        <fullName evidence="5">Phosphodiesterase</fullName>
    </recommendedName>
</protein>
<evidence type="ECO:0000313" key="3">
    <source>
        <dbReference type="EMBL" id="PZR52158.1"/>
    </source>
</evidence>
<dbReference type="GO" id="GO:0020037">
    <property type="term" value="F:heme binding"/>
    <property type="evidence" value="ECO:0007669"/>
    <property type="project" value="InterPro"/>
</dbReference>
<dbReference type="Proteomes" id="UP000248783">
    <property type="component" value="Unassembled WGS sequence"/>
</dbReference>
<dbReference type="EMBL" id="QKWH01000012">
    <property type="protein sequence ID" value="PZR52158.1"/>
    <property type="molecule type" value="Genomic_DNA"/>
</dbReference>
<evidence type="ECO:0000256" key="2">
    <source>
        <dbReference type="SAM" id="SignalP"/>
    </source>
</evidence>
<accession>A0A2W5XRA2</accession>
<keyword evidence="4" id="KW-1185">Reference proteome</keyword>
<comment type="caution">
    <text evidence="3">The sequence shown here is derived from an EMBL/GenBank/DDBJ whole genome shotgun (WGS) entry which is preliminary data.</text>
</comment>
<feature type="signal peptide" evidence="2">
    <location>
        <begin position="1"/>
        <end position="23"/>
    </location>
</feature>
<evidence type="ECO:0008006" key="5">
    <source>
        <dbReference type="Google" id="ProtNLM"/>
    </source>
</evidence>
<feature type="chain" id="PRO_5038836959" description="Phosphodiesterase" evidence="2">
    <location>
        <begin position="24"/>
        <end position="250"/>
    </location>
</feature>
<evidence type="ECO:0000313" key="4">
    <source>
        <dbReference type="Proteomes" id="UP000248783"/>
    </source>
</evidence>
<proteinExistence type="predicted"/>
<dbReference type="SUPFAM" id="SSF56634">
    <property type="entry name" value="Heme-dependent catalase-like"/>
    <property type="match status" value="1"/>
</dbReference>
<organism evidence="3 4">
    <name type="scientific">Xylanimonas oleitrophica</name>
    <dbReference type="NCBI Taxonomy" id="2607479"/>
    <lineage>
        <taxon>Bacteria</taxon>
        <taxon>Bacillati</taxon>
        <taxon>Actinomycetota</taxon>
        <taxon>Actinomycetes</taxon>
        <taxon>Micrococcales</taxon>
        <taxon>Promicromonosporaceae</taxon>
        <taxon>Xylanimonas</taxon>
    </lineage>
</organism>
<keyword evidence="2" id="KW-0732">Signal</keyword>
<dbReference type="InterPro" id="IPR020835">
    <property type="entry name" value="Catalase_sf"/>
</dbReference>